<dbReference type="Proteomes" id="UP000823486">
    <property type="component" value="Unassembled WGS sequence"/>
</dbReference>
<dbReference type="CDD" id="cd20183">
    <property type="entry name" value="M34_PPEP"/>
    <property type="match status" value="1"/>
</dbReference>
<dbReference type="InterPro" id="IPR047568">
    <property type="entry name" value="ATLF-like_dom"/>
</dbReference>
<comment type="caution">
    <text evidence="4">The sequence shown here is derived from an EMBL/GenBank/DDBJ whole genome shotgun (WGS) entry which is preliminary data.</text>
</comment>
<comment type="subcellular location">
    <subcellularLocation>
        <location evidence="1">Secreted</location>
    </subcellularLocation>
</comment>
<evidence type="ECO:0000313" key="4">
    <source>
        <dbReference type="EMBL" id="MBM7692550.1"/>
    </source>
</evidence>
<protein>
    <recommendedName>
        <fullName evidence="3">ATLF-like domain-containing protein</fullName>
    </recommendedName>
</protein>
<evidence type="ECO:0000256" key="2">
    <source>
        <dbReference type="ARBA" id="ARBA00022525"/>
    </source>
</evidence>
<dbReference type="InterPro" id="IPR024079">
    <property type="entry name" value="MetalloPept_cat_dom_sf"/>
</dbReference>
<evidence type="ECO:0000256" key="1">
    <source>
        <dbReference type="ARBA" id="ARBA00004613"/>
    </source>
</evidence>
<reference evidence="4 5" key="1">
    <citation type="submission" date="2021-01" db="EMBL/GenBank/DDBJ databases">
        <title>Genomic Encyclopedia of Type Strains, Phase IV (KMG-IV): sequencing the most valuable type-strain genomes for metagenomic binning, comparative biology and taxonomic classification.</title>
        <authorList>
            <person name="Goeker M."/>
        </authorList>
    </citation>
    <scope>NUCLEOTIDE SEQUENCE [LARGE SCALE GENOMIC DNA]</scope>
    <source>
        <strain evidence="4 5">DSM 105482</strain>
    </source>
</reference>
<evidence type="ECO:0000259" key="3">
    <source>
        <dbReference type="PROSITE" id="PS51995"/>
    </source>
</evidence>
<sequence>MRKIQTFSAIFLIFFILAGTALYTRAAVTEDGKTWAELSQNHELQFETPLNSASYLKGIFLFPKGEFDRKEAAAIIMRVDHIPPRLLEKIVEHKIKIKLFNGKLTDNRTAADLKGKLPRGYGNAETTWDDVPGLGGSRNVLIKIGFSERGNNHGSVNLELHELGHSVDAVVYEKLRNEASFKAIWEKERNLLFPDSRYLNTYPEEYFAEAFAMFYKRNFKGASKTKSASNL</sequence>
<evidence type="ECO:0000313" key="5">
    <source>
        <dbReference type="Proteomes" id="UP000823486"/>
    </source>
</evidence>
<dbReference type="RefSeq" id="WP_204542324.1">
    <property type="nucleotide sequence ID" value="NZ_JAFBFI010000007.1"/>
</dbReference>
<dbReference type="Pfam" id="PF07737">
    <property type="entry name" value="ATLF"/>
    <property type="match status" value="1"/>
</dbReference>
<name>A0ABS2QHP6_9BACI</name>
<accession>A0ABS2QHP6</accession>
<gene>
    <name evidence="4" type="ORF">JOC77_001980</name>
</gene>
<dbReference type="InterPro" id="IPR014781">
    <property type="entry name" value="Anthrax_toxin_lethal/edema_N/C"/>
</dbReference>
<dbReference type="SUPFAM" id="SSF55486">
    <property type="entry name" value="Metalloproteases ('zincins'), catalytic domain"/>
    <property type="match status" value="1"/>
</dbReference>
<keyword evidence="2" id="KW-0964">Secreted</keyword>
<dbReference type="Gene3D" id="3.40.390.10">
    <property type="entry name" value="Collagenase (Catalytic Domain)"/>
    <property type="match status" value="1"/>
</dbReference>
<dbReference type="EMBL" id="JAFBFI010000007">
    <property type="protein sequence ID" value="MBM7692550.1"/>
    <property type="molecule type" value="Genomic_DNA"/>
</dbReference>
<feature type="domain" description="ATLF-like" evidence="3">
    <location>
        <begin position="53"/>
        <end position="231"/>
    </location>
</feature>
<keyword evidence="5" id="KW-1185">Reference proteome</keyword>
<organism evidence="4 5">
    <name type="scientific">Peribacillus deserti</name>
    <dbReference type="NCBI Taxonomy" id="673318"/>
    <lineage>
        <taxon>Bacteria</taxon>
        <taxon>Bacillati</taxon>
        <taxon>Bacillota</taxon>
        <taxon>Bacilli</taxon>
        <taxon>Bacillales</taxon>
        <taxon>Bacillaceae</taxon>
        <taxon>Peribacillus</taxon>
    </lineage>
</organism>
<proteinExistence type="predicted"/>
<dbReference type="PROSITE" id="PS51995">
    <property type="entry name" value="ATLF"/>
    <property type="match status" value="1"/>
</dbReference>